<reference evidence="6" key="1">
    <citation type="submission" date="2022-11" db="UniProtKB">
        <authorList>
            <consortium name="EnsemblMetazoa"/>
        </authorList>
    </citation>
    <scope>IDENTIFICATION</scope>
</reference>
<dbReference type="RefSeq" id="XP_038077137.1">
    <property type="nucleotide sequence ID" value="XM_038221209.1"/>
</dbReference>
<dbReference type="Proteomes" id="UP000887568">
    <property type="component" value="Unplaced"/>
</dbReference>
<comment type="similarity">
    <text evidence="1">Belongs to the type-B carboxylesterase/lipase family.</text>
</comment>
<dbReference type="GO" id="GO:0005886">
    <property type="term" value="C:plasma membrane"/>
    <property type="evidence" value="ECO:0007669"/>
    <property type="project" value="TreeGrafter"/>
</dbReference>
<evidence type="ECO:0000256" key="1">
    <source>
        <dbReference type="ARBA" id="ARBA00005964"/>
    </source>
</evidence>
<dbReference type="PANTHER" id="PTHR43918:SF4">
    <property type="entry name" value="CARBOXYLIC ESTER HYDROLASE"/>
    <property type="match status" value="1"/>
</dbReference>
<sequence>MTIVMDTFNALTLFLFVVLALLQQGAADPVVNVSQGTLLGKTENFREIRFLRVNIDIDVYLGVPYAEPPKRFRPPEERQPWEGVWNATYARDGCAQPILPSSEDCLYLNVYVPENVKKDAAVMVWFHGGGYQYGFSTSRTYDPIVLVALADDMIFVSANYRLGLYGFLSTGDAVAPGNYGLMDQLEVLKWVKTNIAAFGGDPSRVTIVGESAGAGSVSAHLLSPHSKGYFNQAIMQSGNLLSPWAIDSSPNSKRSVMMAGDLARRVDCPTDSTVEMVACLSLQSERTLTNQERELISDTVFNDLPFKPVVDKDFIPDQPEVLLQKGALNPGKLLMGTNQDEGTLFALRAYLRAGYLNADEAPEIPLQDLRELLPFYTYNYNHPLLHSAMEQQYLDWSVADNSTADHFKAFVAMMTDLAFACPTDAFARWAMGSDNRTIFLYHLTHVPEHSLVSLGGLGPKWLGVGHAEDLPFLFMFGLNNRRQFNQPTVDKEFGIQMAKYWINFIKTGNPDEGFSSSAEPWTPYWPPTSPVYKELNPDMKNRNSLKANECQFWNSYLPKLATFTANTTDMEEDWAIEVDRWRNQDMTDWMAAFQDFKDNKSVMSTERRTREMIFSVFVGLLALASAAMAGPIVQTLNGRIEGVTETFKETDYLKVDKQIDIYRGIPFAEPPVGARRFQPPVPVNSWSGTRNCAKHGAACIQYFVSFSGMDEDCLFLNVYRPQTASKTAAVMVFIHGGAFFFGMGSMPEYFGQPISAVGDIIYVSINYRLGPFGFLTTGDSEAPGNVGLLDQVVALKWIKDNIQRFGGDPDKITIFGESAGSASVSFHLVSKQSQGLFNRAIMESGTSTSFFAYQRSMDYAKNQAKDVALQAGCSTASSADMISCLQALPQRELRSVAYKADLAYLPVVDGFFLHDSPENILAAGDFQKLDIMIGTMRDEGALMAMVLDLTSYFSSTAPPMSRDKFLQVYPNWVFTYGDVPNNAAMKQAIEAKYVSDSQAADPAADYLDNYIRMMTDYTWVAPADVTAQAHLREGTKVYMYQMTHQQTVSIFHVFFLGPKWLGAVHADDIPTVFGNPWIDDIFYKTGKPLPEEMMMSNTVMKYWTNFAKTGSPSDGVIPDWPEYTLAQKQYKEISVYLPTRTGGIRQDYVKFWNEEIPKLVSPSDVISTPTEGIAAFIQVQNQVDQCIAEFQEDGVYH</sequence>
<feature type="signal peptide" evidence="4">
    <location>
        <begin position="1"/>
        <end position="27"/>
    </location>
</feature>
<dbReference type="FunFam" id="3.40.50.1820:FF:000127">
    <property type="entry name" value="Thyroglobulin"/>
    <property type="match status" value="1"/>
</dbReference>
<dbReference type="GeneID" id="119744985"/>
<organism evidence="6 7">
    <name type="scientific">Patiria miniata</name>
    <name type="common">Bat star</name>
    <name type="synonym">Asterina miniata</name>
    <dbReference type="NCBI Taxonomy" id="46514"/>
    <lineage>
        <taxon>Eukaryota</taxon>
        <taxon>Metazoa</taxon>
        <taxon>Echinodermata</taxon>
        <taxon>Eleutherozoa</taxon>
        <taxon>Asterozoa</taxon>
        <taxon>Asteroidea</taxon>
        <taxon>Valvatacea</taxon>
        <taxon>Valvatida</taxon>
        <taxon>Asterinidae</taxon>
        <taxon>Patiria</taxon>
    </lineage>
</organism>
<dbReference type="OrthoDB" id="5966673at2759"/>
<dbReference type="SUPFAM" id="SSF53474">
    <property type="entry name" value="alpha/beta-Hydrolases"/>
    <property type="match status" value="2"/>
</dbReference>
<dbReference type="EnsemblMetazoa" id="XM_038221209.1">
    <property type="protein sequence ID" value="XP_038077137.1"/>
    <property type="gene ID" value="LOC119744985"/>
</dbReference>
<keyword evidence="7" id="KW-1185">Reference proteome</keyword>
<feature type="domain" description="Carboxylesterase type B" evidence="5">
    <location>
        <begin position="631"/>
        <end position="1137"/>
    </location>
</feature>
<keyword evidence="2" id="KW-0719">Serine esterase</keyword>
<proteinExistence type="inferred from homology"/>
<dbReference type="AlphaFoldDB" id="A0A914BNS0"/>
<dbReference type="CDD" id="cd00312">
    <property type="entry name" value="Esterase_lipase"/>
    <property type="match status" value="1"/>
</dbReference>
<dbReference type="GO" id="GO:0019695">
    <property type="term" value="P:choline metabolic process"/>
    <property type="evidence" value="ECO:0007669"/>
    <property type="project" value="TreeGrafter"/>
</dbReference>
<dbReference type="GO" id="GO:0005615">
    <property type="term" value="C:extracellular space"/>
    <property type="evidence" value="ECO:0007669"/>
    <property type="project" value="TreeGrafter"/>
</dbReference>
<dbReference type="PROSITE" id="PS00941">
    <property type="entry name" value="CARBOXYLESTERASE_B_2"/>
    <property type="match status" value="2"/>
</dbReference>
<evidence type="ECO:0000256" key="3">
    <source>
        <dbReference type="ARBA" id="ARBA00022801"/>
    </source>
</evidence>
<dbReference type="InterPro" id="IPR002018">
    <property type="entry name" value="CarbesteraseB"/>
</dbReference>
<dbReference type="InterPro" id="IPR029058">
    <property type="entry name" value="AB_hydrolase_fold"/>
</dbReference>
<evidence type="ECO:0000313" key="6">
    <source>
        <dbReference type="EnsemblMetazoa" id="XP_038077137.1"/>
    </source>
</evidence>
<dbReference type="PANTHER" id="PTHR43918">
    <property type="entry name" value="ACETYLCHOLINESTERASE"/>
    <property type="match status" value="1"/>
</dbReference>
<keyword evidence="3" id="KW-0378">Hydrolase</keyword>
<evidence type="ECO:0000256" key="4">
    <source>
        <dbReference type="SAM" id="SignalP"/>
    </source>
</evidence>
<name>A0A914BNS0_PATMI</name>
<dbReference type="GO" id="GO:0003990">
    <property type="term" value="F:acetylcholinesterase activity"/>
    <property type="evidence" value="ECO:0007669"/>
    <property type="project" value="TreeGrafter"/>
</dbReference>
<dbReference type="Pfam" id="PF00135">
    <property type="entry name" value="COesterase"/>
    <property type="match status" value="2"/>
</dbReference>
<dbReference type="GO" id="GO:0006581">
    <property type="term" value="P:acetylcholine catabolic process"/>
    <property type="evidence" value="ECO:0007669"/>
    <property type="project" value="TreeGrafter"/>
</dbReference>
<dbReference type="Gene3D" id="3.40.50.1820">
    <property type="entry name" value="alpha/beta hydrolase"/>
    <property type="match status" value="2"/>
</dbReference>
<dbReference type="InterPro" id="IPR050654">
    <property type="entry name" value="AChE-related_enzymes"/>
</dbReference>
<feature type="chain" id="PRO_5037563566" description="Carboxylesterase type B domain-containing protein" evidence="4">
    <location>
        <begin position="28"/>
        <end position="1197"/>
    </location>
</feature>
<dbReference type="InterPro" id="IPR019819">
    <property type="entry name" value="Carboxylesterase_B_CS"/>
</dbReference>
<evidence type="ECO:0000256" key="2">
    <source>
        <dbReference type="ARBA" id="ARBA00022487"/>
    </source>
</evidence>
<feature type="domain" description="Carboxylesterase type B" evidence="5">
    <location>
        <begin position="28"/>
        <end position="553"/>
    </location>
</feature>
<evidence type="ECO:0000259" key="5">
    <source>
        <dbReference type="Pfam" id="PF00135"/>
    </source>
</evidence>
<protein>
    <recommendedName>
        <fullName evidence="5">Carboxylesterase type B domain-containing protein</fullName>
    </recommendedName>
</protein>
<evidence type="ECO:0000313" key="7">
    <source>
        <dbReference type="Proteomes" id="UP000887568"/>
    </source>
</evidence>
<dbReference type="FunFam" id="3.40.50.1820:FF:000128">
    <property type="entry name" value="Carboxylic ester hydrolase"/>
    <property type="match status" value="1"/>
</dbReference>
<dbReference type="InterPro" id="IPR019826">
    <property type="entry name" value="Carboxylesterase_B_AS"/>
</dbReference>
<dbReference type="OMA" id="CANSTHN"/>
<accession>A0A914BNS0</accession>
<keyword evidence="4" id="KW-0732">Signal</keyword>
<dbReference type="PROSITE" id="PS00122">
    <property type="entry name" value="CARBOXYLESTERASE_B_1"/>
    <property type="match status" value="2"/>
</dbReference>